<sequence>MTRILEQRYELEAEIASGAAGTVWRARDLTTGTPVAVKLLHPSAAAQPDVVEAFREEARVLGELRHPGVVRAHEFLHTSDGTYALVMDLVAGRDLRRLLIADGPLAPAAAASVLAQVAAAISAVHAAGVVHGDVKPGNILVPEPPGTDGVRLVDFGVAQRMQRPVGATHATPEYVAPEVVAGHPPMPASDVYGIGIVAYEALSGRSPFRGGSVDEVLRRHHGWTVVQLPGVPKPLWDLINRCLELDPAGRPTAGELNVRLAELGPELVGLPPVALAPDSPTLQPRGDQEPTDGGFVSLDSLLGAAPAASSVAEPTAADSIPAGPIPVGPALVEPTPIEPARSGPVPVAAPAEPAPWHADRESATGGNRARLLLGVAAGVVLVALLAIGGWLLVGGGGQQQTPPAADPKHPSASTPARQHHRSASPPPSSPSATPGDGGTEADGGDGAAPGGEQGGGADGGAGTDGGDGTGSGGTAGNPPGIGGPMPTMGAFGN</sequence>
<proteinExistence type="predicted"/>
<feature type="region of interest" description="Disordered" evidence="7">
    <location>
        <begin position="397"/>
        <end position="493"/>
    </location>
</feature>
<dbReference type="Pfam" id="PF00069">
    <property type="entry name" value="Pkinase"/>
    <property type="match status" value="1"/>
</dbReference>
<keyword evidence="3" id="KW-0808">Transferase</keyword>
<dbReference type="CDD" id="cd14014">
    <property type="entry name" value="STKc_PknB_like"/>
    <property type="match status" value="1"/>
</dbReference>
<evidence type="ECO:0000313" key="10">
    <source>
        <dbReference type="EMBL" id="GIL31296.1"/>
    </source>
</evidence>
<organism evidence="10 11">
    <name type="scientific">Actinocatenispora comari</name>
    <dbReference type="NCBI Taxonomy" id="2807577"/>
    <lineage>
        <taxon>Bacteria</taxon>
        <taxon>Bacillati</taxon>
        <taxon>Actinomycetota</taxon>
        <taxon>Actinomycetes</taxon>
        <taxon>Micromonosporales</taxon>
        <taxon>Micromonosporaceae</taxon>
        <taxon>Actinocatenispora</taxon>
    </lineage>
</organism>
<evidence type="ECO:0000256" key="2">
    <source>
        <dbReference type="ARBA" id="ARBA00022527"/>
    </source>
</evidence>
<reference evidence="11" key="1">
    <citation type="journal article" date="2021" name="Int. J. Syst. Evol. Microbiol.">
        <title>Actinocatenispora comari sp. nov., an endophytic actinomycete isolated from aerial parts of Comarum salesowianum.</title>
        <authorList>
            <person name="Oyunbileg N."/>
            <person name="Iizaka Y."/>
            <person name="Hamada M."/>
            <person name="Davaapurev B.O."/>
            <person name="Fukumoto A."/>
            <person name="Tsetseg B."/>
            <person name="Kato F."/>
            <person name="Tamura T."/>
            <person name="Batkhuu J."/>
            <person name="Anzai Y."/>
        </authorList>
    </citation>
    <scope>NUCLEOTIDE SEQUENCE [LARGE SCALE GENOMIC DNA]</scope>
    <source>
        <strain evidence="11">NUM-2625</strain>
    </source>
</reference>
<keyword evidence="8" id="KW-1133">Transmembrane helix</keyword>
<gene>
    <name evidence="10" type="ORF">NUM_65500</name>
</gene>
<keyword evidence="2" id="KW-0723">Serine/threonine-protein kinase</keyword>
<keyword evidence="4" id="KW-0547">Nucleotide-binding</keyword>
<dbReference type="InterPro" id="IPR008271">
    <property type="entry name" value="Ser/Thr_kinase_AS"/>
</dbReference>
<keyword evidence="11" id="KW-1185">Reference proteome</keyword>
<feature type="region of interest" description="Disordered" evidence="7">
    <location>
        <begin position="272"/>
        <end position="298"/>
    </location>
</feature>
<dbReference type="EMBL" id="BOPO01000133">
    <property type="protein sequence ID" value="GIL31296.1"/>
    <property type="molecule type" value="Genomic_DNA"/>
</dbReference>
<dbReference type="Gene3D" id="3.30.200.20">
    <property type="entry name" value="Phosphorylase Kinase, domain 1"/>
    <property type="match status" value="1"/>
</dbReference>
<dbReference type="PROSITE" id="PS50011">
    <property type="entry name" value="PROTEIN_KINASE_DOM"/>
    <property type="match status" value="1"/>
</dbReference>
<dbReference type="SUPFAM" id="SSF56112">
    <property type="entry name" value="Protein kinase-like (PK-like)"/>
    <property type="match status" value="1"/>
</dbReference>
<feature type="domain" description="Protein kinase" evidence="9">
    <location>
        <begin position="9"/>
        <end position="267"/>
    </location>
</feature>
<feature type="compositionally biased region" description="Low complexity" evidence="7">
    <location>
        <begin position="484"/>
        <end position="493"/>
    </location>
</feature>
<comment type="caution">
    <text evidence="10">The sequence shown here is derived from an EMBL/GenBank/DDBJ whole genome shotgun (WGS) entry which is preliminary data.</text>
</comment>
<protein>
    <recommendedName>
        <fullName evidence="1">non-specific serine/threonine protein kinase</fullName>
        <ecNumber evidence="1">2.7.11.1</ecNumber>
    </recommendedName>
</protein>
<feature type="region of interest" description="Disordered" evidence="7">
    <location>
        <begin position="331"/>
        <end position="362"/>
    </location>
</feature>
<dbReference type="PROSITE" id="PS00108">
    <property type="entry name" value="PROTEIN_KINASE_ST"/>
    <property type="match status" value="1"/>
</dbReference>
<evidence type="ECO:0000313" key="11">
    <source>
        <dbReference type="Proteomes" id="UP000614996"/>
    </source>
</evidence>
<keyword evidence="8" id="KW-0812">Transmembrane</keyword>
<dbReference type="AlphaFoldDB" id="A0A8J4EP50"/>
<accession>A0A8J4EP50</accession>
<evidence type="ECO:0000256" key="3">
    <source>
        <dbReference type="ARBA" id="ARBA00022679"/>
    </source>
</evidence>
<name>A0A8J4EP50_9ACTN</name>
<dbReference type="Gene3D" id="1.10.510.10">
    <property type="entry name" value="Transferase(Phosphotransferase) domain 1"/>
    <property type="match status" value="1"/>
</dbReference>
<dbReference type="GO" id="GO:0005524">
    <property type="term" value="F:ATP binding"/>
    <property type="evidence" value="ECO:0007669"/>
    <property type="project" value="UniProtKB-KW"/>
</dbReference>
<evidence type="ECO:0000259" key="9">
    <source>
        <dbReference type="PROSITE" id="PS50011"/>
    </source>
</evidence>
<evidence type="ECO:0000256" key="7">
    <source>
        <dbReference type="SAM" id="MobiDB-lite"/>
    </source>
</evidence>
<dbReference type="PANTHER" id="PTHR43289">
    <property type="entry name" value="MITOGEN-ACTIVATED PROTEIN KINASE KINASE KINASE 20-RELATED"/>
    <property type="match status" value="1"/>
</dbReference>
<dbReference type="PANTHER" id="PTHR43289:SF6">
    <property type="entry name" value="SERINE_THREONINE-PROTEIN KINASE NEKL-3"/>
    <property type="match status" value="1"/>
</dbReference>
<dbReference type="EC" id="2.7.11.1" evidence="1"/>
<dbReference type="Proteomes" id="UP000614996">
    <property type="component" value="Unassembled WGS sequence"/>
</dbReference>
<dbReference type="InterPro" id="IPR000719">
    <property type="entry name" value="Prot_kinase_dom"/>
</dbReference>
<keyword evidence="6" id="KW-0067">ATP-binding</keyword>
<evidence type="ECO:0000256" key="6">
    <source>
        <dbReference type="ARBA" id="ARBA00022840"/>
    </source>
</evidence>
<feature type="transmembrane region" description="Helical" evidence="8">
    <location>
        <begin position="371"/>
        <end position="393"/>
    </location>
</feature>
<dbReference type="RefSeq" id="WP_207128872.1">
    <property type="nucleotide sequence ID" value="NZ_BOPO01000133.1"/>
</dbReference>
<evidence type="ECO:0000256" key="4">
    <source>
        <dbReference type="ARBA" id="ARBA00022741"/>
    </source>
</evidence>
<feature type="compositionally biased region" description="Low complexity" evidence="7">
    <location>
        <begin position="344"/>
        <end position="355"/>
    </location>
</feature>
<evidence type="ECO:0000256" key="5">
    <source>
        <dbReference type="ARBA" id="ARBA00022777"/>
    </source>
</evidence>
<evidence type="ECO:0000256" key="1">
    <source>
        <dbReference type="ARBA" id="ARBA00012513"/>
    </source>
</evidence>
<feature type="compositionally biased region" description="Gly residues" evidence="7">
    <location>
        <begin position="435"/>
        <end position="483"/>
    </location>
</feature>
<dbReference type="GO" id="GO:0004674">
    <property type="term" value="F:protein serine/threonine kinase activity"/>
    <property type="evidence" value="ECO:0007669"/>
    <property type="project" value="UniProtKB-KW"/>
</dbReference>
<evidence type="ECO:0000256" key="8">
    <source>
        <dbReference type="SAM" id="Phobius"/>
    </source>
</evidence>
<dbReference type="InterPro" id="IPR011009">
    <property type="entry name" value="Kinase-like_dom_sf"/>
</dbReference>
<keyword evidence="8" id="KW-0472">Membrane</keyword>
<keyword evidence="5" id="KW-0418">Kinase</keyword>
<dbReference type="SMART" id="SM00220">
    <property type="entry name" value="S_TKc"/>
    <property type="match status" value="1"/>
</dbReference>